<evidence type="ECO:0000313" key="2">
    <source>
        <dbReference type="Proteomes" id="UP000183376"/>
    </source>
</evidence>
<accession>A0A1G9WMR8</accession>
<organism evidence="1 2">
    <name type="scientific">Allokutzneria albata</name>
    <name type="common">Kibdelosporangium albatum</name>
    <dbReference type="NCBI Taxonomy" id="211114"/>
    <lineage>
        <taxon>Bacteria</taxon>
        <taxon>Bacillati</taxon>
        <taxon>Actinomycetota</taxon>
        <taxon>Actinomycetes</taxon>
        <taxon>Pseudonocardiales</taxon>
        <taxon>Pseudonocardiaceae</taxon>
        <taxon>Allokutzneria</taxon>
    </lineage>
</organism>
<evidence type="ECO:0000313" key="1">
    <source>
        <dbReference type="EMBL" id="SDM85446.1"/>
    </source>
</evidence>
<gene>
    <name evidence="1" type="ORF">SAMN04489726_3686</name>
</gene>
<reference evidence="1 2" key="1">
    <citation type="submission" date="2016-10" db="EMBL/GenBank/DDBJ databases">
        <authorList>
            <person name="de Groot N.N."/>
        </authorList>
    </citation>
    <scope>NUCLEOTIDE SEQUENCE [LARGE SCALE GENOMIC DNA]</scope>
    <source>
        <strain evidence="1 2">DSM 44149</strain>
    </source>
</reference>
<dbReference type="OrthoDB" id="3699309at2"/>
<name>A0A1G9WMR8_ALLAB</name>
<keyword evidence="2" id="KW-1185">Reference proteome</keyword>
<proteinExistence type="predicted"/>
<dbReference type="AlphaFoldDB" id="A0A1G9WMR8"/>
<dbReference type="eggNOG" id="COG1302">
    <property type="taxonomic scope" value="Bacteria"/>
</dbReference>
<protein>
    <recommendedName>
        <fullName evidence="3">Asp23 family, cell envelope-related function</fullName>
    </recommendedName>
</protein>
<dbReference type="STRING" id="211114.SAMN04489726_3686"/>
<sequence>MDPAERGALEIRDGVLRKLVSRLVDDAPETARECGVRITGTVPEIDISVRLALRYPAPVRAAAEAVRERIVTEVGRVTGYTVRRLDMTVTALVPRGEP</sequence>
<dbReference type="RefSeq" id="WP_030429803.1">
    <property type="nucleotide sequence ID" value="NZ_JOEF01000008.1"/>
</dbReference>
<evidence type="ECO:0008006" key="3">
    <source>
        <dbReference type="Google" id="ProtNLM"/>
    </source>
</evidence>
<dbReference type="Proteomes" id="UP000183376">
    <property type="component" value="Chromosome I"/>
</dbReference>
<dbReference type="EMBL" id="LT629701">
    <property type="protein sequence ID" value="SDM85446.1"/>
    <property type="molecule type" value="Genomic_DNA"/>
</dbReference>